<keyword evidence="1" id="KW-1133">Transmembrane helix</keyword>
<evidence type="ECO:0000256" key="1">
    <source>
        <dbReference type="SAM" id="Phobius"/>
    </source>
</evidence>
<evidence type="ECO:0000313" key="2">
    <source>
        <dbReference type="EMBL" id="SES06434.1"/>
    </source>
</evidence>
<dbReference type="Proteomes" id="UP000199572">
    <property type="component" value="Unassembled WGS sequence"/>
</dbReference>
<dbReference type="STRING" id="390241.SAMN04488023_12910"/>
<keyword evidence="3" id="KW-1185">Reference proteome</keyword>
<keyword evidence="1" id="KW-0812">Transmembrane</keyword>
<evidence type="ECO:0008006" key="4">
    <source>
        <dbReference type="Google" id="ProtNLM"/>
    </source>
</evidence>
<accession>A0A1H9UB97</accession>
<reference evidence="3" key="1">
    <citation type="submission" date="2016-10" db="EMBL/GenBank/DDBJ databases">
        <authorList>
            <person name="Varghese N."/>
            <person name="Submissions S."/>
        </authorList>
    </citation>
    <scope>NUCLEOTIDE SEQUENCE [LARGE SCALE GENOMIC DNA]</scope>
    <source>
        <strain evidence="3">DSM 18610</strain>
    </source>
</reference>
<dbReference type="AlphaFoldDB" id="A0A1H9UB97"/>
<sequence>MPLAIYPTTLICAIIIVYIYSHFKKSNDTKSDAKMTEPEMSLDYHGETENEFTKRCYTFIKNWFDRNDLKVYSSNRESFRIGFEERDGTLVDYFIDSYFNKKVIVFQAPLYYDIPDHKLVEVSEFINRLNSNLFIGSLYLNYEKRRVEARLVYHIGNKDLDDDSFEFYYNTLTAVKARKSIDKIIQKNENPALVAIDWPN</sequence>
<name>A0A1H9UB97_9SPHI</name>
<feature type="transmembrane region" description="Helical" evidence="1">
    <location>
        <begin position="6"/>
        <end position="23"/>
    </location>
</feature>
<organism evidence="2 3">
    <name type="scientific">Pedobacter rhizosphaerae</name>
    <dbReference type="NCBI Taxonomy" id="390241"/>
    <lineage>
        <taxon>Bacteria</taxon>
        <taxon>Pseudomonadati</taxon>
        <taxon>Bacteroidota</taxon>
        <taxon>Sphingobacteriia</taxon>
        <taxon>Sphingobacteriales</taxon>
        <taxon>Sphingobacteriaceae</taxon>
        <taxon>Pedobacter</taxon>
    </lineage>
</organism>
<evidence type="ECO:0000313" key="3">
    <source>
        <dbReference type="Proteomes" id="UP000199572"/>
    </source>
</evidence>
<dbReference type="EMBL" id="FOGG01000029">
    <property type="protein sequence ID" value="SES06434.1"/>
    <property type="molecule type" value="Genomic_DNA"/>
</dbReference>
<keyword evidence="1" id="KW-0472">Membrane</keyword>
<proteinExistence type="predicted"/>
<protein>
    <recommendedName>
        <fullName evidence="4">Sensory transduction regulator</fullName>
    </recommendedName>
</protein>
<gene>
    <name evidence="2" type="ORF">SAMN04488023_12910</name>
</gene>